<name>A0ABW3BF18_9ACTN</name>
<keyword evidence="1" id="KW-0812">Transmembrane</keyword>
<sequence length="263" mass="27954">MTTDLIVGFFTLTALEIILGIDNLVFISILADKLPEHQRHRARQIGIGLALIARLALLGSITLIMRLTAPLFTVAGFEFSGQALILLAGGLFLIAKATYEIHESLEGEEGHAGSQVRAAMGAVLVQIVALDVVFSLDSVITAVGMIGDRPNGIWVMVAAVVIAVIVMLVLAGPLSRFVNAHPTVKMLALAFLLLIGMTLVADGLGFHVPKGYIYAAMGFSLFVEVLNLLRRRARGTPVKLSNRYAEKDAEAGKSGPAAAEKAE</sequence>
<feature type="transmembrane region" description="Helical" evidence="1">
    <location>
        <begin position="6"/>
        <end position="26"/>
    </location>
</feature>
<feature type="transmembrane region" description="Helical" evidence="1">
    <location>
        <begin position="79"/>
        <end position="99"/>
    </location>
</feature>
<evidence type="ECO:0000256" key="1">
    <source>
        <dbReference type="SAM" id="Phobius"/>
    </source>
</evidence>
<feature type="transmembrane region" description="Helical" evidence="1">
    <location>
        <begin position="120"/>
        <end position="147"/>
    </location>
</feature>
<feature type="transmembrane region" description="Helical" evidence="1">
    <location>
        <begin position="186"/>
        <end position="206"/>
    </location>
</feature>
<dbReference type="InterPro" id="IPR005496">
    <property type="entry name" value="Integral_membrane_TerC"/>
</dbReference>
<feature type="transmembrane region" description="Helical" evidence="1">
    <location>
        <begin position="47"/>
        <end position="67"/>
    </location>
</feature>
<dbReference type="PANTHER" id="PTHR30060:SF0">
    <property type="entry name" value="COILED-COIL PROTEIN (DUF2040)-RELATED"/>
    <property type="match status" value="1"/>
</dbReference>
<organism evidence="2 3">
    <name type="scientific">Streptomonospora algeriensis</name>
    <dbReference type="NCBI Taxonomy" id="995084"/>
    <lineage>
        <taxon>Bacteria</taxon>
        <taxon>Bacillati</taxon>
        <taxon>Actinomycetota</taxon>
        <taxon>Actinomycetes</taxon>
        <taxon>Streptosporangiales</taxon>
        <taxon>Nocardiopsidaceae</taxon>
        <taxon>Streptomonospora</taxon>
    </lineage>
</organism>
<accession>A0ABW3BF18</accession>
<dbReference type="Pfam" id="PF03741">
    <property type="entry name" value="TerC"/>
    <property type="match status" value="1"/>
</dbReference>
<reference evidence="3" key="1">
    <citation type="journal article" date="2019" name="Int. J. Syst. Evol. Microbiol.">
        <title>The Global Catalogue of Microorganisms (GCM) 10K type strain sequencing project: providing services to taxonomists for standard genome sequencing and annotation.</title>
        <authorList>
            <consortium name="The Broad Institute Genomics Platform"/>
            <consortium name="The Broad Institute Genome Sequencing Center for Infectious Disease"/>
            <person name="Wu L."/>
            <person name="Ma J."/>
        </authorList>
    </citation>
    <scope>NUCLEOTIDE SEQUENCE [LARGE SCALE GENOMIC DNA]</scope>
    <source>
        <strain evidence="3">CCUG 63369</strain>
    </source>
</reference>
<feature type="transmembrane region" description="Helical" evidence="1">
    <location>
        <begin position="212"/>
        <end position="229"/>
    </location>
</feature>
<keyword evidence="1" id="KW-1133">Transmembrane helix</keyword>
<proteinExistence type="predicted"/>
<keyword evidence="3" id="KW-1185">Reference proteome</keyword>
<dbReference type="Proteomes" id="UP001596956">
    <property type="component" value="Unassembled WGS sequence"/>
</dbReference>
<feature type="transmembrane region" description="Helical" evidence="1">
    <location>
        <begin position="153"/>
        <end position="174"/>
    </location>
</feature>
<dbReference type="EMBL" id="JBHTHR010000272">
    <property type="protein sequence ID" value="MFD0801684.1"/>
    <property type="molecule type" value="Genomic_DNA"/>
</dbReference>
<protein>
    <submittedName>
        <fullName evidence="2">TerC family protein</fullName>
    </submittedName>
</protein>
<gene>
    <name evidence="2" type="ORF">ACFQZU_10195</name>
</gene>
<keyword evidence="1" id="KW-0472">Membrane</keyword>
<evidence type="ECO:0000313" key="2">
    <source>
        <dbReference type="EMBL" id="MFD0801684.1"/>
    </source>
</evidence>
<dbReference type="PANTHER" id="PTHR30060">
    <property type="entry name" value="INNER MEMBRANE PROTEIN"/>
    <property type="match status" value="1"/>
</dbReference>
<evidence type="ECO:0000313" key="3">
    <source>
        <dbReference type="Proteomes" id="UP001596956"/>
    </source>
</evidence>
<comment type="caution">
    <text evidence="2">The sequence shown here is derived from an EMBL/GenBank/DDBJ whole genome shotgun (WGS) entry which is preliminary data.</text>
</comment>